<dbReference type="Pfam" id="PF02902">
    <property type="entry name" value="Peptidase_C48"/>
    <property type="match status" value="1"/>
</dbReference>
<name>G3NWB4_GASAC</name>
<dbReference type="FunFam" id="3.40.395.10:FF:000002">
    <property type="entry name" value="Putative sentrin-specific protease 5"/>
    <property type="match status" value="1"/>
</dbReference>
<dbReference type="Bgee" id="ENSGACG00000007271">
    <property type="expression patterns" value="Expressed in intestinal epithelial cell and 13 other cell types or tissues"/>
</dbReference>
<dbReference type="GO" id="GO:0006508">
    <property type="term" value="P:proteolysis"/>
    <property type="evidence" value="ECO:0007669"/>
    <property type="project" value="UniProtKB-KW"/>
</dbReference>
<dbReference type="eggNOG" id="KOG0778">
    <property type="taxonomic scope" value="Eukaryota"/>
</dbReference>
<dbReference type="GO" id="GO:0016929">
    <property type="term" value="F:deSUMOylase activity"/>
    <property type="evidence" value="ECO:0007669"/>
    <property type="project" value="TreeGrafter"/>
</dbReference>
<protein>
    <submittedName>
        <fullName evidence="10">SUMO specific peptidase 5</fullName>
    </submittedName>
</protein>
<comment type="subcellular location">
    <subcellularLocation>
        <location evidence="1">Nucleus</location>
        <location evidence="1">Nucleolus</location>
    </subcellularLocation>
</comment>
<dbReference type="PANTHER" id="PTHR12606:SF10">
    <property type="entry name" value="SENTRIN-SPECIFIC PROTEASE 5"/>
    <property type="match status" value="1"/>
</dbReference>
<dbReference type="AlphaFoldDB" id="G3NWB4"/>
<dbReference type="Ensembl" id="ENSGACT00000009653.1">
    <property type="protein sequence ID" value="ENSGACP00000009633.1"/>
    <property type="gene ID" value="ENSGACG00000007271.1"/>
</dbReference>
<keyword evidence="6" id="KW-0788">Thiol protease</keyword>
<dbReference type="STRING" id="69293.ENSGACP00000009633"/>
<evidence type="ECO:0000256" key="8">
    <source>
        <dbReference type="SAM" id="MobiDB-lite"/>
    </source>
</evidence>
<dbReference type="PROSITE" id="PS50600">
    <property type="entry name" value="ULP_PROTEASE"/>
    <property type="match status" value="1"/>
</dbReference>
<evidence type="ECO:0000313" key="10">
    <source>
        <dbReference type="Ensembl" id="ENSGACP00000009633.1"/>
    </source>
</evidence>
<comment type="similarity">
    <text evidence="2">Belongs to the peptidase C48 family.</text>
</comment>
<dbReference type="OMA" id="ECTENID"/>
<keyword evidence="5" id="KW-0378">Hydrolase</keyword>
<dbReference type="InParanoid" id="G3NWB4"/>
<evidence type="ECO:0000256" key="1">
    <source>
        <dbReference type="ARBA" id="ARBA00004604"/>
    </source>
</evidence>
<accession>G3NWB4</accession>
<evidence type="ECO:0000259" key="9">
    <source>
        <dbReference type="PROSITE" id="PS50600"/>
    </source>
</evidence>
<keyword evidence="3" id="KW-0645">Protease</keyword>
<reference evidence="10" key="1">
    <citation type="submission" date="2006-01" db="EMBL/GenBank/DDBJ databases">
        <authorList>
            <person name="Lindblad-Toh K."/>
            <person name="Mauceli E."/>
            <person name="Grabherr M."/>
            <person name="Chang J.L."/>
            <person name="Lander E.S."/>
        </authorList>
    </citation>
    <scope>NUCLEOTIDE SEQUENCE [LARGE SCALE GENOMIC DNA]</scope>
</reference>
<evidence type="ECO:0000256" key="3">
    <source>
        <dbReference type="ARBA" id="ARBA00022670"/>
    </source>
</evidence>
<feature type="region of interest" description="Disordered" evidence="8">
    <location>
        <begin position="1"/>
        <end position="38"/>
    </location>
</feature>
<feature type="domain" description="Ubiquitin-like protease family profile" evidence="9">
    <location>
        <begin position="226"/>
        <end position="383"/>
    </location>
</feature>
<dbReference type="PANTHER" id="PTHR12606">
    <property type="entry name" value="SENTRIN/SUMO-SPECIFIC PROTEASE"/>
    <property type="match status" value="1"/>
</dbReference>
<dbReference type="InterPro" id="IPR003653">
    <property type="entry name" value="Peptidase_C48_C"/>
</dbReference>
<dbReference type="InterPro" id="IPR038765">
    <property type="entry name" value="Papain-like_cys_pep_sf"/>
</dbReference>
<sequence length="414" mass="46910">MDHGGQDDPSSIQSSFGNGDTVNLSDTEPEEDTKEGDVMREMENGLLDSDMQVDESRDQTNFPLTLSNGNVTSPTNAAHCSTLMEVEASHPAVVAPPLQGPVTVLSVQYSWALRDHGLYCQPGTWVGAAMEAASEKTNGQELGGEKQNSERLEQLTDMIHEFLESFYLKYGSFNPLTESDVLEYLKKKGNSDLSSKELDIKRKMTRYRAGLASAPIAGFMVSYNKHTLGLEDLGTLEEQNWLNDQIINMYGELLMEATQHKVHFFNSFFHKQLVAKGYDGVKRWTKKVDLFSKWLLLFPIHLEIHWSLITVTMATKTISYYDSQGIVFRHTTDNIMKYLQSEAREKQQAAFQKGWKITIIKGIPQQKNDSDCGVFVLEYCRCLSVKQPLLFSQEDMPLIRKRIHKELCDCHLSD</sequence>
<dbReference type="Pfam" id="PF19722">
    <property type="entry name" value="SENP3_5_N"/>
    <property type="match status" value="1"/>
</dbReference>
<evidence type="ECO:0000256" key="6">
    <source>
        <dbReference type="ARBA" id="ARBA00022807"/>
    </source>
</evidence>
<evidence type="ECO:0000256" key="4">
    <source>
        <dbReference type="ARBA" id="ARBA00022786"/>
    </source>
</evidence>
<organism evidence="10">
    <name type="scientific">Gasterosteus aculeatus</name>
    <name type="common">Three-spined stickleback</name>
    <dbReference type="NCBI Taxonomy" id="69293"/>
    <lineage>
        <taxon>Eukaryota</taxon>
        <taxon>Metazoa</taxon>
        <taxon>Chordata</taxon>
        <taxon>Craniata</taxon>
        <taxon>Vertebrata</taxon>
        <taxon>Euteleostomi</taxon>
        <taxon>Actinopterygii</taxon>
        <taxon>Neopterygii</taxon>
        <taxon>Teleostei</taxon>
        <taxon>Neoteleostei</taxon>
        <taxon>Acanthomorphata</taxon>
        <taxon>Eupercaria</taxon>
        <taxon>Perciformes</taxon>
        <taxon>Cottioidei</taxon>
        <taxon>Gasterosteales</taxon>
        <taxon>Gasterosteidae</taxon>
        <taxon>Gasterosteus</taxon>
    </lineage>
</organism>
<keyword evidence="7" id="KW-0539">Nucleus</keyword>
<dbReference type="Gene3D" id="3.40.395.10">
    <property type="entry name" value="Adenoviral Proteinase, Chain A"/>
    <property type="match status" value="1"/>
</dbReference>
<evidence type="ECO:0000256" key="5">
    <source>
        <dbReference type="ARBA" id="ARBA00022801"/>
    </source>
</evidence>
<dbReference type="GO" id="GO:0005730">
    <property type="term" value="C:nucleolus"/>
    <property type="evidence" value="ECO:0007669"/>
    <property type="project" value="UniProtKB-SubCell"/>
</dbReference>
<feature type="compositionally biased region" description="Polar residues" evidence="8">
    <location>
        <begin position="8"/>
        <end position="26"/>
    </location>
</feature>
<evidence type="ECO:0000256" key="7">
    <source>
        <dbReference type="ARBA" id="ARBA00023242"/>
    </source>
</evidence>
<evidence type="ECO:0000256" key="2">
    <source>
        <dbReference type="ARBA" id="ARBA00005234"/>
    </source>
</evidence>
<dbReference type="InterPro" id="IPR045577">
    <property type="entry name" value="SENP3_5_cons_dom"/>
</dbReference>
<proteinExistence type="inferred from homology"/>
<dbReference type="GO" id="GO:0016926">
    <property type="term" value="P:protein desumoylation"/>
    <property type="evidence" value="ECO:0007669"/>
    <property type="project" value="TreeGrafter"/>
</dbReference>
<dbReference type="SUPFAM" id="SSF54001">
    <property type="entry name" value="Cysteine proteinases"/>
    <property type="match status" value="1"/>
</dbReference>
<reference evidence="10" key="2">
    <citation type="submission" date="2024-04" db="UniProtKB">
        <authorList>
            <consortium name="Ensembl"/>
        </authorList>
    </citation>
    <scope>IDENTIFICATION</scope>
</reference>
<keyword evidence="4" id="KW-0833">Ubl conjugation pathway</keyword>